<dbReference type="GO" id="GO:0004620">
    <property type="term" value="F:phospholipase activity"/>
    <property type="evidence" value="ECO:0007669"/>
    <property type="project" value="TreeGrafter"/>
</dbReference>
<dbReference type="PANTHER" id="PTHR12277">
    <property type="entry name" value="ALPHA/BETA HYDROLASE DOMAIN-CONTAINING PROTEIN"/>
    <property type="match status" value="1"/>
</dbReference>
<dbReference type="GO" id="GO:0052651">
    <property type="term" value="P:monoacylglycerol catabolic process"/>
    <property type="evidence" value="ECO:0007669"/>
    <property type="project" value="TreeGrafter"/>
</dbReference>
<dbReference type="GO" id="GO:0012505">
    <property type="term" value="C:endomembrane system"/>
    <property type="evidence" value="ECO:0007669"/>
    <property type="project" value="TreeGrafter"/>
</dbReference>
<keyword evidence="2" id="KW-1185">Reference proteome</keyword>
<protein>
    <submittedName>
        <fullName evidence="1">Uncharacterized protein</fullName>
    </submittedName>
</protein>
<dbReference type="PANTHER" id="PTHR12277:SF72">
    <property type="entry name" value="BAT5L PROTEIN"/>
    <property type="match status" value="1"/>
</dbReference>
<dbReference type="Gene3D" id="3.40.50.1820">
    <property type="entry name" value="alpha/beta hydrolase"/>
    <property type="match status" value="1"/>
</dbReference>
<dbReference type="GO" id="GO:0047372">
    <property type="term" value="F:monoacylglycerol lipase activity"/>
    <property type="evidence" value="ECO:0007669"/>
    <property type="project" value="TreeGrafter"/>
</dbReference>
<gene>
    <name evidence="1" type="ORF">LSH36_342g03001</name>
</gene>
<name>A0AAD9JFX0_9ANNE</name>
<dbReference type="GO" id="GO:0006660">
    <property type="term" value="P:phosphatidylserine catabolic process"/>
    <property type="evidence" value="ECO:0007669"/>
    <property type="project" value="TreeGrafter"/>
</dbReference>
<dbReference type="Proteomes" id="UP001208570">
    <property type="component" value="Unassembled WGS sequence"/>
</dbReference>
<dbReference type="AlphaFoldDB" id="A0AAD9JFX0"/>
<dbReference type="InterPro" id="IPR029058">
    <property type="entry name" value="AB_hydrolase_fold"/>
</dbReference>
<dbReference type="EMBL" id="JAODUP010000342">
    <property type="protein sequence ID" value="KAK2152012.1"/>
    <property type="molecule type" value="Genomic_DNA"/>
</dbReference>
<comment type="caution">
    <text evidence="1">The sequence shown here is derived from an EMBL/GenBank/DDBJ whole genome shotgun (WGS) entry which is preliminary data.</text>
</comment>
<reference evidence="1" key="1">
    <citation type="journal article" date="2023" name="Mol. Biol. Evol.">
        <title>Third-Generation Sequencing Reveals the Adaptive Role of the Epigenome in Three Deep-Sea Polychaetes.</title>
        <authorList>
            <person name="Perez M."/>
            <person name="Aroh O."/>
            <person name="Sun Y."/>
            <person name="Lan Y."/>
            <person name="Juniper S.K."/>
            <person name="Young C.R."/>
            <person name="Angers B."/>
            <person name="Qian P.Y."/>
        </authorList>
    </citation>
    <scope>NUCLEOTIDE SEQUENCE</scope>
    <source>
        <strain evidence="1">P08H-3</strain>
    </source>
</reference>
<sequence length="182" mass="20879">MALSLYDFDFYAWPVEFMSKRGHPMVQLPEPEMYKAQALLQGRMKLIEEHKAVRHKVKTEDGNEIATIVVDRRNNPEFAHGETLGEPFPSQEQHAIDAVIQFAMKRLGFELCDIILFGWSIGGYPVTWAAMNYPQVKGVIVDATFDDIIPLAVARMPPSWGPFVRQTIKDYMHLRNAEQLCR</sequence>
<dbReference type="SUPFAM" id="SSF53474">
    <property type="entry name" value="alpha/beta-Hydrolases"/>
    <property type="match status" value="1"/>
</dbReference>
<proteinExistence type="predicted"/>
<organism evidence="1 2">
    <name type="scientific">Paralvinella palmiformis</name>
    <dbReference type="NCBI Taxonomy" id="53620"/>
    <lineage>
        <taxon>Eukaryota</taxon>
        <taxon>Metazoa</taxon>
        <taxon>Spiralia</taxon>
        <taxon>Lophotrochozoa</taxon>
        <taxon>Annelida</taxon>
        <taxon>Polychaeta</taxon>
        <taxon>Sedentaria</taxon>
        <taxon>Canalipalpata</taxon>
        <taxon>Terebellida</taxon>
        <taxon>Terebelliformia</taxon>
        <taxon>Alvinellidae</taxon>
        <taxon>Paralvinella</taxon>
    </lineage>
</organism>
<evidence type="ECO:0000313" key="1">
    <source>
        <dbReference type="EMBL" id="KAK2152012.1"/>
    </source>
</evidence>
<evidence type="ECO:0000313" key="2">
    <source>
        <dbReference type="Proteomes" id="UP001208570"/>
    </source>
</evidence>
<accession>A0AAD9JFX0</accession>